<evidence type="ECO:0000256" key="6">
    <source>
        <dbReference type="ARBA" id="ARBA00023136"/>
    </source>
</evidence>
<keyword evidence="5 8" id="KW-1133">Transmembrane helix</keyword>
<feature type="coiled-coil region" evidence="7">
    <location>
        <begin position="90"/>
        <end position="117"/>
    </location>
</feature>
<dbReference type="STRING" id="1754190.A0A1Y2EWL5"/>
<sequence>MFHELNDLSSPQEKNQWEQIINNFEVEQASLQQKLLRAESVTPTISKNITAKDMTTAAKNIQQQSKESASRTKQVVDNIIMIGTDITNDLQQQTEQLENIEGNTELLESNLKRADVQVRIIMRNLQKDKIFLSMFFIMIVSIISAIIVIFLMSKSEEKNFIKEGESIS</sequence>
<dbReference type="Gene3D" id="1.20.5.110">
    <property type="match status" value="1"/>
</dbReference>
<dbReference type="PANTHER" id="PTHR21230">
    <property type="entry name" value="VESICLE TRANSPORT V-SNARE PROTEIN VTI1-RELATED"/>
    <property type="match status" value="1"/>
</dbReference>
<comment type="subcellular location">
    <subcellularLocation>
        <location evidence="1">Membrane</location>
        <topology evidence="1">Single-pass type IV membrane protein</topology>
    </subcellularLocation>
</comment>
<evidence type="ECO:0000313" key="11">
    <source>
        <dbReference type="Proteomes" id="UP000193920"/>
    </source>
</evidence>
<dbReference type="EMBL" id="MCOG01000025">
    <property type="protein sequence ID" value="ORY75526.1"/>
    <property type="molecule type" value="Genomic_DNA"/>
</dbReference>
<evidence type="ECO:0000313" key="10">
    <source>
        <dbReference type="EMBL" id="ORY75526.1"/>
    </source>
</evidence>
<dbReference type="CDD" id="cd15861">
    <property type="entry name" value="SNARE_SNAP25N_23N_29N_SEC9N"/>
    <property type="match status" value="1"/>
</dbReference>
<dbReference type="GO" id="GO:0005794">
    <property type="term" value="C:Golgi apparatus"/>
    <property type="evidence" value="ECO:0007669"/>
    <property type="project" value="TreeGrafter"/>
</dbReference>
<dbReference type="InterPro" id="IPR000727">
    <property type="entry name" value="T_SNARE_dom"/>
</dbReference>
<keyword evidence="3 8" id="KW-0812">Transmembrane</keyword>
<protein>
    <recommendedName>
        <fullName evidence="9">t-SNARE coiled-coil homology domain-containing protein</fullName>
    </recommendedName>
</protein>
<dbReference type="AlphaFoldDB" id="A0A1Y2EWL5"/>
<keyword evidence="11" id="KW-1185">Reference proteome</keyword>
<feature type="transmembrane region" description="Helical" evidence="8">
    <location>
        <begin position="130"/>
        <end position="152"/>
    </location>
</feature>
<dbReference type="Proteomes" id="UP000193920">
    <property type="component" value="Unassembled WGS sequence"/>
</dbReference>
<dbReference type="PROSITE" id="PS50192">
    <property type="entry name" value="T_SNARE"/>
    <property type="match status" value="1"/>
</dbReference>
<evidence type="ECO:0000256" key="1">
    <source>
        <dbReference type="ARBA" id="ARBA00004211"/>
    </source>
</evidence>
<dbReference type="GO" id="GO:0005484">
    <property type="term" value="F:SNAP receptor activity"/>
    <property type="evidence" value="ECO:0007669"/>
    <property type="project" value="InterPro"/>
</dbReference>
<keyword evidence="6 8" id="KW-0472">Membrane</keyword>
<evidence type="ECO:0000256" key="4">
    <source>
        <dbReference type="ARBA" id="ARBA00022927"/>
    </source>
</evidence>
<keyword evidence="4" id="KW-0653">Protein transport</keyword>
<accession>A0A1Y2EWL5</accession>
<evidence type="ECO:0000256" key="3">
    <source>
        <dbReference type="ARBA" id="ARBA00022692"/>
    </source>
</evidence>
<evidence type="ECO:0000256" key="2">
    <source>
        <dbReference type="ARBA" id="ARBA00022448"/>
    </source>
</evidence>
<evidence type="ECO:0000259" key="9">
    <source>
        <dbReference type="PROSITE" id="PS50192"/>
    </source>
</evidence>
<keyword evidence="2" id="KW-0813">Transport</keyword>
<proteinExistence type="predicted"/>
<keyword evidence="7" id="KW-0175">Coiled coil</keyword>
<gene>
    <name evidence="10" type="ORF">LY90DRAFT_502075</name>
</gene>
<comment type="caution">
    <text evidence="10">The sequence shown here is derived from an EMBL/GenBank/DDBJ whole genome shotgun (WGS) entry which is preliminary data.</text>
</comment>
<dbReference type="GO" id="GO:0031902">
    <property type="term" value="C:late endosome membrane"/>
    <property type="evidence" value="ECO:0007669"/>
    <property type="project" value="TreeGrafter"/>
</dbReference>
<dbReference type="PANTHER" id="PTHR21230:SF79">
    <property type="entry name" value="T-SNARE COILED-COIL HOMOLOGY DOMAIN-CONTAINING PROTEIN"/>
    <property type="match status" value="1"/>
</dbReference>
<dbReference type="InterPro" id="IPR044766">
    <property type="entry name" value="NPSN/SNAP25-like_N_SNARE"/>
</dbReference>
<dbReference type="SUPFAM" id="SSF58038">
    <property type="entry name" value="SNARE fusion complex"/>
    <property type="match status" value="1"/>
</dbReference>
<feature type="domain" description="T-SNARE coiled-coil homology" evidence="9">
    <location>
        <begin position="59"/>
        <end position="121"/>
    </location>
</feature>
<dbReference type="OrthoDB" id="19261at2759"/>
<organism evidence="10 11">
    <name type="scientific">Neocallimastix californiae</name>
    <dbReference type="NCBI Taxonomy" id="1754190"/>
    <lineage>
        <taxon>Eukaryota</taxon>
        <taxon>Fungi</taxon>
        <taxon>Fungi incertae sedis</taxon>
        <taxon>Chytridiomycota</taxon>
        <taxon>Chytridiomycota incertae sedis</taxon>
        <taxon>Neocallimastigomycetes</taxon>
        <taxon>Neocallimastigales</taxon>
        <taxon>Neocallimastigaceae</taxon>
        <taxon>Neocallimastix</taxon>
    </lineage>
</organism>
<dbReference type="GO" id="GO:0006906">
    <property type="term" value="P:vesicle fusion"/>
    <property type="evidence" value="ECO:0007669"/>
    <property type="project" value="TreeGrafter"/>
</dbReference>
<dbReference type="GO" id="GO:0031201">
    <property type="term" value="C:SNARE complex"/>
    <property type="evidence" value="ECO:0007669"/>
    <property type="project" value="InterPro"/>
</dbReference>
<reference evidence="10 11" key="1">
    <citation type="submission" date="2016-08" db="EMBL/GenBank/DDBJ databases">
        <title>A Parts List for Fungal Cellulosomes Revealed by Comparative Genomics.</title>
        <authorList>
            <consortium name="DOE Joint Genome Institute"/>
            <person name="Haitjema C.H."/>
            <person name="Gilmore S.P."/>
            <person name="Henske J.K."/>
            <person name="Solomon K.V."/>
            <person name="De Groot R."/>
            <person name="Kuo A."/>
            <person name="Mondo S.J."/>
            <person name="Salamov A.A."/>
            <person name="Labutti K."/>
            <person name="Zhao Z."/>
            <person name="Chiniquy J."/>
            <person name="Barry K."/>
            <person name="Brewer H.M."/>
            <person name="Purvine S.O."/>
            <person name="Wright A.T."/>
            <person name="Boxma B."/>
            <person name="Van Alen T."/>
            <person name="Hackstein J.H."/>
            <person name="Baker S.E."/>
            <person name="Grigoriev I.V."/>
            <person name="O'Malley M.A."/>
        </authorList>
    </citation>
    <scope>NUCLEOTIDE SEQUENCE [LARGE SCALE GENOMIC DNA]</scope>
    <source>
        <strain evidence="10 11">G1</strain>
    </source>
</reference>
<dbReference type="GO" id="GO:0015031">
    <property type="term" value="P:protein transport"/>
    <property type="evidence" value="ECO:0007669"/>
    <property type="project" value="UniProtKB-KW"/>
</dbReference>
<dbReference type="GO" id="GO:0000149">
    <property type="term" value="F:SNARE binding"/>
    <property type="evidence" value="ECO:0007669"/>
    <property type="project" value="TreeGrafter"/>
</dbReference>
<evidence type="ECO:0000256" key="7">
    <source>
        <dbReference type="SAM" id="Coils"/>
    </source>
</evidence>
<evidence type="ECO:0000256" key="5">
    <source>
        <dbReference type="ARBA" id="ARBA00022989"/>
    </source>
</evidence>
<evidence type="ECO:0000256" key="8">
    <source>
        <dbReference type="SAM" id="Phobius"/>
    </source>
</evidence>
<feature type="coiled-coil region" evidence="7">
    <location>
        <begin position="14"/>
        <end position="41"/>
    </location>
</feature>
<name>A0A1Y2EWL5_9FUNG</name>
<dbReference type="GO" id="GO:0005789">
    <property type="term" value="C:endoplasmic reticulum membrane"/>
    <property type="evidence" value="ECO:0007669"/>
    <property type="project" value="TreeGrafter"/>
</dbReference>
<dbReference type="GO" id="GO:0012507">
    <property type="term" value="C:ER to Golgi transport vesicle membrane"/>
    <property type="evidence" value="ECO:0007669"/>
    <property type="project" value="TreeGrafter"/>
</dbReference>